<dbReference type="Pfam" id="PF12146">
    <property type="entry name" value="Hydrolase_4"/>
    <property type="match status" value="1"/>
</dbReference>
<dbReference type="InterPro" id="IPR051411">
    <property type="entry name" value="Polyketide_trans_af380"/>
</dbReference>
<dbReference type="SUPFAM" id="SSF53474">
    <property type="entry name" value="alpha/beta-Hydrolases"/>
    <property type="match status" value="1"/>
</dbReference>
<dbReference type="PANTHER" id="PTHR47751:SF1">
    <property type="entry name" value="SUPERFAMILY HYDROLASE, PUTATIVE (AFU_ORTHOLOGUE AFUA_2G16580)-RELATED"/>
    <property type="match status" value="1"/>
</dbReference>
<organism evidence="2 3">
    <name type="scientific">Parabacteroides faecis</name>
    <dbReference type="NCBI Taxonomy" id="1217282"/>
    <lineage>
        <taxon>Bacteria</taxon>
        <taxon>Pseudomonadati</taxon>
        <taxon>Bacteroidota</taxon>
        <taxon>Bacteroidia</taxon>
        <taxon>Bacteroidales</taxon>
        <taxon>Tannerellaceae</taxon>
        <taxon>Parabacteroides</taxon>
    </lineage>
</organism>
<dbReference type="EMBL" id="JACHOC010000008">
    <property type="protein sequence ID" value="MBB4623992.1"/>
    <property type="molecule type" value="Genomic_DNA"/>
</dbReference>
<dbReference type="Gene3D" id="1.10.10.800">
    <property type="match status" value="1"/>
</dbReference>
<protein>
    <recommendedName>
        <fullName evidence="1">Serine aminopeptidase S33 domain-containing protein</fullName>
    </recommendedName>
</protein>
<dbReference type="PANTHER" id="PTHR47751">
    <property type="entry name" value="SUPERFAMILY HYDROLASE, PUTATIVE (AFU_ORTHOLOGUE AFUA_2G16580)-RELATED"/>
    <property type="match status" value="1"/>
</dbReference>
<accession>A0ABR6KR58</accession>
<comment type="caution">
    <text evidence="2">The sequence shown here is derived from an EMBL/GenBank/DDBJ whole genome shotgun (WGS) entry which is preliminary data.</text>
</comment>
<dbReference type="Gene3D" id="3.40.50.1820">
    <property type="entry name" value="alpha/beta hydrolase"/>
    <property type="match status" value="1"/>
</dbReference>
<dbReference type="RefSeq" id="WP_183671829.1">
    <property type="nucleotide sequence ID" value="NZ_BMPB01000011.1"/>
</dbReference>
<keyword evidence="3" id="KW-1185">Reference proteome</keyword>
<name>A0ABR6KR58_9BACT</name>
<evidence type="ECO:0000313" key="2">
    <source>
        <dbReference type="EMBL" id="MBB4623992.1"/>
    </source>
</evidence>
<reference evidence="2 3" key="1">
    <citation type="submission" date="2020-08" db="EMBL/GenBank/DDBJ databases">
        <title>Genomic Encyclopedia of Type Strains, Phase IV (KMG-IV): sequencing the most valuable type-strain genomes for metagenomic binning, comparative biology and taxonomic classification.</title>
        <authorList>
            <person name="Goeker M."/>
        </authorList>
    </citation>
    <scope>NUCLEOTIDE SEQUENCE [LARGE SCALE GENOMIC DNA]</scope>
    <source>
        <strain evidence="2 3">DSM 102983</strain>
    </source>
</reference>
<feature type="domain" description="Serine aminopeptidase S33" evidence="1">
    <location>
        <begin position="31"/>
        <end position="276"/>
    </location>
</feature>
<evidence type="ECO:0000259" key="1">
    <source>
        <dbReference type="Pfam" id="PF12146"/>
    </source>
</evidence>
<proteinExistence type="predicted"/>
<dbReference type="InterPro" id="IPR029058">
    <property type="entry name" value="AB_hydrolase_fold"/>
</dbReference>
<gene>
    <name evidence="2" type="ORF">GGQ57_003916</name>
</gene>
<dbReference type="InterPro" id="IPR022742">
    <property type="entry name" value="Hydrolase_4"/>
</dbReference>
<evidence type="ECO:0000313" key="3">
    <source>
        <dbReference type="Proteomes" id="UP000533637"/>
    </source>
</evidence>
<dbReference type="Proteomes" id="UP000533637">
    <property type="component" value="Unassembled WGS sequence"/>
</dbReference>
<sequence length="301" mass="33097">MKKNVTFKNRIIDVAADLYLPTGFDENKKYAAIVVVHPGSSCKEQTAAIYAGKLAEQGFVTLAVNASYQGESGGEPRDIEDPATRVEDIRCAVDFLTTLPYVDEERIGGLGICAGGGYIVNAAMTERRIKAVGTSVGANIGRVNNEGPAEEVIKVLEMIGRQRTAEARGAEPLIVPWVAAESKDAEDIDLREAYEYYLTPRGQHPNSTNKLRFISMASVIAFDAFHMVDKLLTQPLQIIVGAKGGVFKSFQDGKELYKRAASKEKDLLVFENASHYDLYDNPEYVNPAVEKLTGFYRKYLG</sequence>